<gene>
    <name evidence="1" type="ORF">M5D45_15230</name>
</gene>
<organism evidence="1 2">
    <name type="scientific">Cupriavidus campinensis</name>
    <dbReference type="NCBI Taxonomy" id="151783"/>
    <lineage>
        <taxon>Bacteria</taxon>
        <taxon>Pseudomonadati</taxon>
        <taxon>Pseudomonadota</taxon>
        <taxon>Betaproteobacteria</taxon>
        <taxon>Burkholderiales</taxon>
        <taxon>Burkholderiaceae</taxon>
        <taxon>Cupriavidus</taxon>
    </lineage>
</organism>
<reference evidence="1" key="1">
    <citation type="journal article" date="2022" name="Microbiol. Resour. Announc.">
        <title>Genome Sequence of Cupriavidus campinensis Strain G5, a Member of a Bacterial Consortium Capable of Polyethylene Degradation.</title>
        <authorList>
            <person name="Schneider B."/>
            <person name="Pfeiffer F."/>
            <person name="Dyall-Smith M."/>
            <person name="Kunte H.J."/>
        </authorList>
    </citation>
    <scope>NUCLEOTIDE SEQUENCE</scope>
    <source>
        <strain evidence="1">G5</strain>
    </source>
</reference>
<dbReference type="RefSeq" id="WP_250024810.1">
    <property type="nucleotide sequence ID" value="NZ_CP097330.1"/>
</dbReference>
<sequence>MNRVARFEAEKAAKVRQELIDQGMTVDQAAEHQATEAQIAKAIAWLQGMLFSEEQDYIADSNADAADRRNGINPMSEEYLQQVNAKRLALGIPALALSGLPTGNESHVYCEALVRELSIMLKR</sequence>
<evidence type="ECO:0000313" key="2">
    <source>
        <dbReference type="Proteomes" id="UP001056132"/>
    </source>
</evidence>
<dbReference type="AlphaFoldDB" id="A0AAE9HYJ0"/>
<dbReference type="EMBL" id="CP097330">
    <property type="protein sequence ID" value="URF03834.1"/>
    <property type="molecule type" value="Genomic_DNA"/>
</dbReference>
<dbReference type="KEGG" id="ccam:M5D45_15230"/>
<name>A0AAE9HYJ0_9BURK</name>
<dbReference type="Proteomes" id="UP001056132">
    <property type="component" value="Chromosome 1"/>
</dbReference>
<evidence type="ECO:0000313" key="1">
    <source>
        <dbReference type="EMBL" id="URF03834.1"/>
    </source>
</evidence>
<accession>A0AAE9HYJ0</accession>
<proteinExistence type="predicted"/>
<reference evidence="1" key="2">
    <citation type="submission" date="2022-05" db="EMBL/GenBank/DDBJ databases">
        <authorList>
            <person name="Kunte H.-J."/>
        </authorList>
    </citation>
    <scope>NUCLEOTIDE SEQUENCE</scope>
    <source>
        <strain evidence="1">G5</strain>
    </source>
</reference>
<protein>
    <submittedName>
        <fullName evidence="1">Uncharacterized protein</fullName>
    </submittedName>
</protein>